<feature type="transmembrane region" description="Helical" evidence="1">
    <location>
        <begin position="46"/>
        <end position="65"/>
    </location>
</feature>
<feature type="transmembrane region" description="Helical" evidence="1">
    <location>
        <begin position="119"/>
        <end position="141"/>
    </location>
</feature>
<evidence type="ECO:0000313" key="3">
    <source>
        <dbReference type="EMBL" id="ODS23511.1"/>
    </source>
</evidence>
<name>A0A1D2QPK7_9GAMM</name>
<dbReference type="STRING" id="62101.AB835_08355"/>
<evidence type="ECO:0000256" key="1">
    <source>
        <dbReference type="SAM" id="Phobius"/>
    </source>
</evidence>
<comment type="caution">
    <text evidence="3">The sequence shown here is derived from an EMBL/GenBank/DDBJ whole genome shotgun (WGS) entry which is preliminary data.</text>
</comment>
<dbReference type="SUPFAM" id="SSF55073">
    <property type="entry name" value="Nucleotide cyclase"/>
    <property type="match status" value="1"/>
</dbReference>
<keyword evidence="1" id="KW-0472">Membrane</keyword>
<dbReference type="InterPro" id="IPR001054">
    <property type="entry name" value="A/G_cyclase"/>
</dbReference>
<dbReference type="EMBL" id="MDLC01000026">
    <property type="protein sequence ID" value="ODS23511.1"/>
    <property type="molecule type" value="Genomic_DNA"/>
</dbReference>
<dbReference type="GO" id="GO:0035556">
    <property type="term" value="P:intracellular signal transduction"/>
    <property type="evidence" value="ECO:0007669"/>
    <property type="project" value="InterPro"/>
</dbReference>
<dbReference type="GO" id="GO:0006171">
    <property type="term" value="P:cAMP biosynthetic process"/>
    <property type="evidence" value="ECO:0007669"/>
    <property type="project" value="TreeGrafter"/>
</dbReference>
<feature type="transmembrane region" description="Helical" evidence="1">
    <location>
        <begin position="77"/>
        <end position="107"/>
    </location>
</feature>
<feature type="transmembrane region" description="Helical" evidence="1">
    <location>
        <begin position="20"/>
        <end position="39"/>
    </location>
</feature>
<dbReference type="PANTHER" id="PTHR43081:SF18">
    <property type="entry name" value="BLL7624 PROTEIN"/>
    <property type="match status" value="1"/>
</dbReference>
<reference evidence="3 4" key="1">
    <citation type="journal article" date="2016" name="Appl. Environ. Microbiol.">
        <title>Lack of Overt Genome Reduction in the Bryostatin-Producing Bryozoan Symbiont "Candidatus Endobugula sertula".</title>
        <authorList>
            <person name="Miller I.J."/>
            <person name="Vanee N."/>
            <person name="Fong S.S."/>
            <person name="Lim-Fong G.E."/>
            <person name="Kwan J.C."/>
        </authorList>
    </citation>
    <scope>NUCLEOTIDE SEQUENCE [LARGE SCALE GENOMIC DNA]</scope>
    <source>
        <strain evidence="3">AB1-4</strain>
    </source>
</reference>
<dbReference type="InterPro" id="IPR050697">
    <property type="entry name" value="Adenylyl/Guanylyl_Cyclase_3/4"/>
</dbReference>
<dbReference type="InterPro" id="IPR029787">
    <property type="entry name" value="Nucleotide_cyclase"/>
</dbReference>
<proteinExistence type="predicted"/>
<dbReference type="CDD" id="cd07302">
    <property type="entry name" value="CHD"/>
    <property type="match status" value="1"/>
</dbReference>
<feature type="domain" description="Guanylate cyclase" evidence="2">
    <location>
        <begin position="222"/>
        <end position="359"/>
    </location>
</feature>
<dbReference type="Gene3D" id="3.30.70.1230">
    <property type="entry name" value="Nucleotide cyclase"/>
    <property type="match status" value="1"/>
</dbReference>
<organism evidence="3 4">
    <name type="scientific">Candidatus Endobugula sertula</name>
    <name type="common">Bugula neritina bacterial symbiont</name>
    <dbReference type="NCBI Taxonomy" id="62101"/>
    <lineage>
        <taxon>Bacteria</taxon>
        <taxon>Pseudomonadati</taxon>
        <taxon>Pseudomonadota</taxon>
        <taxon>Gammaproteobacteria</taxon>
        <taxon>Cellvibrionales</taxon>
        <taxon>Cellvibrionaceae</taxon>
        <taxon>Candidatus Endobugula</taxon>
    </lineage>
</organism>
<dbReference type="Proteomes" id="UP000242502">
    <property type="component" value="Unassembled WGS sequence"/>
</dbReference>
<accession>A0A1D2QPK7</accession>
<feature type="transmembrane region" description="Helical" evidence="1">
    <location>
        <begin position="147"/>
        <end position="166"/>
    </location>
</feature>
<sequence>MQDIDNNQGSDLKKVPKSSLYYRLILVCSTIAVLSSSIVGHPLSEITILALITAILIYIFTVYFLSNNGPKAQYTLYTINGLILALAISELKYCLWSCLVLLALLYLDALSQGGIKQWLFTNIGVLVGLITGFFILEIPLINKTNHPIVNIATTIGTILCLCLYGMNHYLLLRKMREKNQLLDHQVKEQKLRAYEMSRYVPKPIRLQIEGKKKTKIERKPITIFFSDIVGFSSLSEELEAETLSEILSSYLGEMSKIVGQYTGTIDKFIGDAIMVTYGDDHLLSKGVKKDAIACVSMALAMGKRMRELQPIWAEMGIKKPLQIRIGINSGYCTVGTFGTSQHMDHTALGVHVNLASRLESAGQPGDILVSHETWNLIKDTILCKDKGKIKAKGFTHPVQVFQVINHRKELGSNQSYFSETTEGFSMHLDMQKVKNYDREKVVYSLELAAKKLKERFLGK</sequence>
<dbReference type="AlphaFoldDB" id="A0A1D2QPK7"/>
<gene>
    <name evidence="3" type="ORF">AB835_08355</name>
</gene>
<dbReference type="Pfam" id="PF00211">
    <property type="entry name" value="Guanylate_cyc"/>
    <property type="match status" value="1"/>
</dbReference>
<dbReference type="SMART" id="SM00044">
    <property type="entry name" value="CYCc"/>
    <property type="match status" value="1"/>
</dbReference>
<dbReference type="PANTHER" id="PTHR43081">
    <property type="entry name" value="ADENYLATE CYCLASE, TERMINAL-DIFFERENTIATION SPECIFIC-RELATED"/>
    <property type="match status" value="1"/>
</dbReference>
<evidence type="ECO:0000313" key="4">
    <source>
        <dbReference type="Proteomes" id="UP000242502"/>
    </source>
</evidence>
<dbReference type="GO" id="GO:0004016">
    <property type="term" value="F:adenylate cyclase activity"/>
    <property type="evidence" value="ECO:0007669"/>
    <property type="project" value="UniProtKB-ARBA"/>
</dbReference>
<keyword evidence="1" id="KW-1133">Transmembrane helix</keyword>
<keyword evidence="1" id="KW-0812">Transmembrane</keyword>
<dbReference type="PROSITE" id="PS50125">
    <property type="entry name" value="GUANYLATE_CYCLASE_2"/>
    <property type="match status" value="1"/>
</dbReference>
<protein>
    <recommendedName>
        <fullName evidence="2">Guanylate cyclase domain-containing protein</fullName>
    </recommendedName>
</protein>
<evidence type="ECO:0000259" key="2">
    <source>
        <dbReference type="PROSITE" id="PS50125"/>
    </source>
</evidence>